<organism evidence="5 6">
    <name type="scientific">Blattamonas nauphoetae</name>
    <dbReference type="NCBI Taxonomy" id="2049346"/>
    <lineage>
        <taxon>Eukaryota</taxon>
        <taxon>Metamonada</taxon>
        <taxon>Preaxostyla</taxon>
        <taxon>Oxymonadida</taxon>
        <taxon>Blattamonas</taxon>
    </lineage>
</organism>
<dbReference type="EMBL" id="JARBJD010000009">
    <property type="protein sequence ID" value="KAK2962736.1"/>
    <property type="molecule type" value="Genomic_DNA"/>
</dbReference>
<keyword evidence="1" id="KW-0547">Nucleotide-binding</keyword>
<proteinExistence type="predicted"/>
<keyword evidence="2" id="KW-0067">ATP-binding</keyword>
<dbReference type="PANTHER" id="PTHR24223">
    <property type="entry name" value="ATP-BINDING CASSETTE SUB-FAMILY C"/>
    <property type="match status" value="1"/>
</dbReference>
<evidence type="ECO:0000256" key="1">
    <source>
        <dbReference type="ARBA" id="ARBA00022741"/>
    </source>
</evidence>
<feature type="compositionally biased region" description="Basic and acidic residues" evidence="3">
    <location>
        <begin position="266"/>
        <end position="277"/>
    </location>
</feature>
<protein>
    <recommendedName>
        <fullName evidence="7">ABC transporter domain-containing protein</fullName>
    </recommendedName>
</protein>
<evidence type="ECO:0000313" key="5">
    <source>
        <dbReference type="EMBL" id="KAK2962736.1"/>
    </source>
</evidence>
<evidence type="ECO:0008006" key="7">
    <source>
        <dbReference type="Google" id="ProtNLM"/>
    </source>
</evidence>
<evidence type="ECO:0000256" key="3">
    <source>
        <dbReference type="SAM" id="MobiDB-lite"/>
    </source>
</evidence>
<evidence type="ECO:0000256" key="2">
    <source>
        <dbReference type="ARBA" id="ARBA00022840"/>
    </source>
</evidence>
<feature type="compositionally biased region" description="Polar residues" evidence="3">
    <location>
        <begin position="249"/>
        <end position="263"/>
    </location>
</feature>
<keyword evidence="4" id="KW-0812">Transmembrane</keyword>
<dbReference type="SUPFAM" id="SSF52540">
    <property type="entry name" value="P-loop containing nucleoside triphosphate hydrolases"/>
    <property type="match status" value="1"/>
</dbReference>
<gene>
    <name evidence="5" type="ORF">BLNAU_2169</name>
</gene>
<evidence type="ECO:0000313" key="6">
    <source>
        <dbReference type="Proteomes" id="UP001281761"/>
    </source>
</evidence>
<keyword evidence="4" id="KW-1133">Transmembrane helix</keyword>
<feature type="compositionally biased region" description="Basic and acidic residues" evidence="3">
    <location>
        <begin position="236"/>
        <end position="248"/>
    </location>
</feature>
<comment type="caution">
    <text evidence="5">The sequence shown here is derived from an EMBL/GenBank/DDBJ whole genome shotgun (WGS) entry which is preliminary data.</text>
</comment>
<name>A0ABQ9YGF8_9EUKA</name>
<dbReference type="InterPro" id="IPR050173">
    <property type="entry name" value="ABC_transporter_C-like"/>
</dbReference>
<dbReference type="Proteomes" id="UP001281761">
    <property type="component" value="Unassembled WGS sequence"/>
</dbReference>
<feature type="transmembrane region" description="Helical" evidence="4">
    <location>
        <begin position="211"/>
        <end position="228"/>
    </location>
</feature>
<keyword evidence="6" id="KW-1185">Reference proteome</keyword>
<dbReference type="Gene3D" id="3.40.50.300">
    <property type="entry name" value="P-loop containing nucleotide triphosphate hydrolases"/>
    <property type="match status" value="1"/>
</dbReference>
<sequence>MKKCVDDNTCIPDNSSVDPSQLQLSSLDFVPLLGLNDAWGGRGFVGDQAVLMSQDPFVLDTSLRSNNLYGSELDKTRLERVVRACCFNTDEKAKPDGLSTFVGGHRRKLSGGQKQRMCLASVCSSTLMQCEADSNTHPSTRNQHYTISDLLALLLDTLLHVFQKQPPLQFLQSRRVDVLTNPHRNPLFSFIMLLQPILIRTVTFYINTTYFTHLFVILVLYSLVNTIIRSCRKMKKEEALEKKERKDTQTGSKSDSFNLNNILSADDDRAGGSDRLS</sequence>
<accession>A0ABQ9YGF8</accession>
<dbReference type="InterPro" id="IPR027417">
    <property type="entry name" value="P-loop_NTPase"/>
</dbReference>
<evidence type="ECO:0000256" key="4">
    <source>
        <dbReference type="SAM" id="Phobius"/>
    </source>
</evidence>
<keyword evidence="4" id="KW-0472">Membrane</keyword>
<feature type="region of interest" description="Disordered" evidence="3">
    <location>
        <begin position="236"/>
        <end position="277"/>
    </location>
</feature>
<reference evidence="5 6" key="1">
    <citation type="journal article" date="2022" name="bioRxiv">
        <title>Genomics of Preaxostyla Flagellates Illuminates Evolutionary Transitions and the Path Towards Mitochondrial Loss.</title>
        <authorList>
            <person name="Novak L.V.F."/>
            <person name="Treitli S.C."/>
            <person name="Pyrih J."/>
            <person name="Halakuc P."/>
            <person name="Pipaliya S.V."/>
            <person name="Vacek V."/>
            <person name="Brzon O."/>
            <person name="Soukal P."/>
            <person name="Eme L."/>
            <person name="Dacks J.B."/>
            <person name="Karnkowska A."/>
            <person name="Elias M."/>
            <person name="Hampl V."/>
        </authorList>
    </citation>
    <scope>NUCLEOTIDE SEQUENCE [LARGE SCALE GENOMIC DNA]</scope>
    <source>
        <strain evidence="5">NAU3</strain>
        <tissue evidence="5">Gut</tissue>
    </source>
</reference>